<gene>
    <name evidence="1" type="ORF">RhiirA4_509804</name>
</gene>
<keyword evidence="2" id="KW-1185">Reference proteome</keyword>
<evidence type="ECO:0000313" key="1">
    <source>
        <dbReference type="EMBL" id="PKY57381.1"/>
    </source>
</evidence>
<reference evidence="1 2" key="1">
    <citation type="submission" date="2015-10" db="EMBL/GenBank/DDBJ databases">
        <title>Genome analyses suggest a sexual origin of heterokaryosis in a supposedly ancient asexual fungus.</title>
        <authorList>
            <person name="Ropars J."/>
            <person name="Sedzielewska K."/>
            <person name="Noel J."/>
            <person name="Charron P."/>
            <person name="Farinelli L."/>
            <person name="Marton T."/>
            <person name="Kruger M."/>
            <person name="Pelin A."/>
            <person name="Brachmann A."/>
            <person name="Corradi N."/>
        </authorList>
    </citation>
    <scope>NUCLEOTIDE SEQUENCE [LARGE SCALE GENOMIC DNA]</scope>
    <source>
        <strain evidence="1 2">A4</strain>
    </source>
</reference>
<dbReference type="VEuPathDB" id="FungiDB:RhiirA1_356083"/>
<protein>
    <submittedName>
        <fullName evidence="1">Uncharacterized protein</fullName>
    </submittedName>
</protein>
<name>A0A2I1HEQ5_9GLOM</name>
<dbReference type="EMBL" id="LLXI01002530">
    <property type="protein sequence ID" value="PKY57381.1"/>
    <property type="molecule type" value="Genomic_DNA"/>
</dbReference>
<accession>A0A2I1HEQ5</accession>
<comment type="caution">
    <text evidence="1">The sequence shown here is derived from an EMBL/GenBank/DDBJ whole genome shotgun (WGS) entry which is preliminary data.</text>
</comment>
<dbReference type="Proteomes" id="UP000234323">
    <property type="component" value="Unassembled WGS sequence"/>
</dbReference>
<organism evidence="1 2">
    <name type="scientific">Rhizophagus irregularis</name>
    <dbReference type="NCBI Taxonomy" id="588596"/>
    <lineage>
        <taxon>Eukaryota</taxon>
        <taxon>Fungi</taxon>
        <taxon>Fungi incertae sedis</taxon>
        <taxon>Mucoromycota</taxon>
        <taxon>Glomeromycotina</taxon>
        <taxon>Glomeromycetes</taxon>
        <taxon>Glomerales</taxon>
        <taxon>Glomeraceae</taxon>
        <taxon>Rhizophagus</taxon>
    </lineage>
</organism>
<evidence type="ECO:0000313" key="2">
    <source>
        <dbReference type="Proteomes" id="UP000234323"/>
    </source>
</evidence>
<proteinExistence type="predicted"/>
<dbReference type="AlphaFoldDB" id="A0A2I1HEQ5"/>
<sequence>MYSKKPRHDSLSNNSMNVYNQFQEVYQLDTVRHQSGNSPEQRLFKDILMQLYDGVSTIDDWKILAICFNNSSTTENNQFMNAIHITSQKIDVHEINIGKLKSLNALVARVYAVHTGDNEASKADFDTAKGLEA</sequence>
<dbReference type="VEuPathDB" id="FungiDB:FUN_018166"/>